<dbReference type="InterPro" id="IPR006860">
    <property type="entry name" value="FecR"/>
</dbReference>
<sequence length="1003" mass="105033">MITRHNGSRVAVGFLIVLHLVGPGLLWAMEQRGVEVRRHNQAVVSGIRGSDLTVSAGETTRSVRFSEPIVFGEQVRTARDSSAEVLINNQAVVTMLSESDVALEERDGHTVVRLTKGSVLVSAAASALQEGQTVIVETPGAQLATRGGLFKATVGTEPRQTERKQESEGRAQLVSYAPVYPVQTEAILNERFEVYEGTGTIGPRTAGATPIVIEPGQSVQMTGGALGTPGGIEGALAEPGPVLLAVTHHAATPQTGLDLVSQRQMQQVSALQQALYGDPDAAVEGKEGQSGTIISTLFGTNPNQAPPPDSNNPTASLFGTGSPYSAALLAAINRPGSGLGDDGDDTDAGPTVESGLSVTVRGGVGLLAFTEGPNKESSEFKASELLMVDGGLGKAPHNGRPPLSTLVARGIQEYEVPNLGNTSIAIVDPSKLTFQPYELKITEAPQVIHETKELRDGRFQILNSVSQVVRAEGPVKLAPRDESPDLLLTRIEATVDGLKVLKFGFLLDPPDSTIPAVIKSVRNANVQLPIQNYNQDNIAVQTKLQTGIIQQGGDTRPVVPDRSGTFPGLGVDTRDSRLPVDAVVSDYILSDFSSLGSGRICTNCDVNAGIPQSGGSYSFIDARITARSNGESHSPIQLAGGVVLTDRSALTVTNAITRVFDKLGIELPPDSPPLNEPSQTSTFFRNKGLSPAFDGSVAAVVGKENPAFLEIHDRVLAVLDGSSVKPDVVNGQEIVVSLLSVLDSQLIGPEIASSTVGKLHRELVDGKAEISPLLEVENSSVRTTSAVVVRATESGIGRFALDRALLDASSPILTVTNSQFTATGHLIDLAGTGPSKESLRANLVPGDALVRLNGKTMDVAGNFLNLARTSATVNGYLFSLANAGTLNIGGTLLNLTGNSILRLNSDAFGIFDATANTLKVTNALCASGECGLLTDHLNAPFQSSNGKAIQVAGSKTNVQLPQGFTPFRAPSGTTSTVVLDEHAALLRIEPGSELRISVPVVKK</sequence>
<evidence type="ECO:0000259" key="1">
    <source>
        <dbReference type="Pfam" id="PF04773"/>
    </source>
</evidence>
<evidence type="ECO:0000313" key="3">
    <source>
        <dbReference type="Proteomes" id="UP000001660"/>
    </source>
</evidence>
<name>D8PEM9_9BACT</name>
<dbReference type="EMBL" id="FP929003">
    <property type="protein sequence ID" value="CBK41688.1"/>
    <property type="molecule type" value="Genomic_DNA"/>
</dbReference>
<accession>D8PEM9</accession>
<dbReference type="AlphaFoldDB" id="D8PEM9"/>
<keyword evidence="3" id="KW-1185">Reference proteome</keyword>
<evidence type="ECO:0000313" key="2">
    <source>
        <dbReference type="EMBL" id="CBK41688.1"/>
    </source>
</evidence>
<protein>
    <recommendedName>
        <fullName evidence="1">FecR protein domain-containing protein</fullName>
    </recommendedName>
</protein>
<feature type="domain" description="FecR protein" evidence="1">
    <location>
        <begin position="74"/>
        <end position="161"/>
    </location>
</feature>
<reference evidence="2 3" key="1">
    <citation type="journal article" date="2010" name="Proc. Natl. Acad. Sci. U.S.A.">
        <title>A Nitrospira metagenome illuminates the physiology and evolution of globally important nitrite-oxidizing bacteria.</title>
        <authorList>
            <person name="Lucker S."/>
            <person name="Wagner M."/>
            <person name="Maixner F."/>
            <person name="Pelletier E."/>
            <person name="Koch H."/>
            <person name="Vacherie B."/>
            <person name="Rattei T."/>
            <person name="Sinninghe Damste J."/>
            <person name="Spieck E."/>
            <person name="Le Paslier D."/>
            <person name="Daims H."/>
        </authorList>
    </citation>
    <scope>NUCLEOTIDE SEQUENCE [LARGE SCALE GENOMIC DNA]</scope>
</reference>
<gene>
    <name evidence="2" type="ORF">NIDE1964</name>
</gene>
<dbReference type="Proteomes" id="UP000001660">
    <property type="component" value="Chromosome"/>
</dbReference>
<dbReference type="HOGENOM" id="CLU_286933_0_0_0"/>
<organism evidence="2 3">
    <name type="scientific">Nitrospira defluvii</name>
    <dbReference type="NCBI Taxonomy" id="330214"/>
    <lineage>
        <taxon>Bacteria</taxon>
        <taxon>Pseudomonadati</taxon>
        <taxon>Nitrospirota</taxon>
        <taxon>Nitrospiria</taxon>
        <taxon>Nitrospirales</taxon>
        <taxon>Nitrospiraceae</taxon>
        <taxon>Nitrospira</taxon>
    </lineage>
</organism>
<dbReference type="KEGG" id="nde:NIDE1964"/>
<proteinExistence type="predicted"/>
<dbReference type="Pfam" id="PF04773">
    <property type="entry name" value="FecR"/>
    <property type="match status" value="1"/>
</dbReference>
<dbReference type="STRING" id="330214.NIDE1964"/>